<proteinExistence type="predicted"/>
<organism evidence="1 2">
    <name type="scientific">Romanomermis culicivorax</name>
    <name type="common">Nematode worm</name>
    <dbReference type="NCBI Taxonomy" id="13658"/>
    <lineage>
        <taxon>Eukaryota</taxon>
        <taxon>Metazoa</taxon>
        <taxon>Ecdysozoa</taxon>
        <taxon>Nematoda</taxon>
        <taxon>Enoplea</taxon>
        <taxon>Dorylaimia</taxon>
        <taxon>Mermithida</taxon>
        <taxon>Mermithoidea</taxon>
        <taxon>Mermithidae</taxon>
        <taxon>Romanomermis</taxon>
    </lineage>
</organism>
<evidence type="ECO:0000313" key="2">
    <source>
        <dbReference type="WBParaSite" id="nRc.2.0.1.t27149-RA"/>
    </source>
</evidence>
<accession>A0A915JLR7</accession>
<evidence type="ECO:0000313" key="1">
    <source>
        <dbReference type="Proteomes" id="UP000887565"/>
    </source>
</evidence>
<name>A0A915JLR7_ROMCU</name>
<dbReference type="Proteomes" id="UP000887565">
    <property type="component" value="Unplaced"/>
</dbReference>
<protein>
    <submittedName>
        <fullName evidence="2">Uncharacterized protein</fullName>
    </submittedName>
</protein>
<keyword evidence="1" id="KW-1185">Reference proteome</keyword>
<reference evidence="2" key="1">
    <citation type="submission" date="2022-11" db="UniProtKB">
        <authorList>
            <consortium name="WormBaseParasite"/>
        </authorList>
    </citation>
    <scope>IDENTIFICATION</scope>
</reference>
<dbReference type="AlphaFoldDB" id="A0A915JLR7"/>
<dbReference type="WBParaSite" id="nRc.2.0.1.t27149-RA">
    <property type="protein sequence ID" value="nRc.2.0.1.t27149-RA"/>
    <property type="gene ID" value="nRc.2.0.1.g27149"/>
</dbReference>
<sequence length="250" mass="27260">MVANISLPNCAMIAISGGDLVLIEKVVNILLNLPTISVILHLCIDNVSTFKATYKANKKDAVVDCTKLNMNAYEQNLCVQQFLISMGNKNIVQLVSDSFLGIGRWWNMSGQIWGLIREGDFLQYLLVRDSMVTNISIPNCPTIAVSGTNLVLIKKILDIVLNLPMIRVIVHVGINSLSTFEATYKANRKNGIADCTKLNMNALGSELVHFAGAMLCKHGKGVIISAPLPRTGSIQLENKVAKIGRVIVRG</sequence>